<feature type="compositionally biased region" description="Basic and acidic residues" evidence="1">
    <location>
        <begin position="230"/>
        <end position="239"/>
    </location>
</feature>
<feature type="compositionally biased region" description="Gly residues" evidence="1">
    <location>
        <begin position="58"/>
        <end position="68"/>
    </location>
</feature>
<sequence>MRFGERPAELGGGPAAQRTAAPDPALGGQHRQDAAGQARSGLVRLPRRHDELLAQPGLGRGELGGGGLAPPREQGEDGLLGVREPARVVAELLAQHLEEVAAFPGRDGTGGGGVDHGGQGARHDEHGAAHAQHPHQGVVGVEGPLHLGHRRGDQAGGQAEVDAGRVRGVQGDQRVDDLLGRLGPGARGEPVAGGEQPAAVLVGDLRPGRIHVRCRVAGSRPPWAVPSDRSGQDRVGDTR</sequence>
<feature type="region of interest" description="Disordered" evidence="1">
    <location>
        <begin position="104"/>
        <end position="133"/>
    </location>
</feature>
<feature type="region of interest" description="Disordered" evidence="1">
    <location>
        <begin position="153"/>
        <end position="176"/>
    </location>
</feature>
<accession>A0A0F4JKE2</accession>
<feature type="region of interest" description="Disordered" evidence="1">
    <location>
        <begin position="218"/>
        <end position="239"/>
    </location>
</feature>
<name>A0A0F4JKE2_9ACTN</name>
<feature type="region of interest" description="Disordered" evidence="1">
    <location>
        <begin position="1"/>
        <end position="82"/>
    </location>
</feature>
<organism evidence="2 3">
    <name type="scientific">Streptomyces katrae</name>
    <dbReference type="NCBI Taxonomy" id="68223"/>
    <lineage>
        <taxon>Bacteria</taxon>
        <taxon>Bacillati</taxon>
        <taxon>Actinomycetota</taxon>
        <taxon>Actinomycetes</taxon>
        <taxon>Kitasatosporales</taxon>
        <taxon>Streptomycetaceae</taxon>
        <taxon>Streptomyces</taxon>
    </lineage>
</organism>
<dbReference type="PATRIC" id="fig|68223.7.peg.6450"/>
<evidence type="ECO:0000313" key="2">
    <source>
        <dbReference type="EMBL" id="KJY34243.1"/>
    </source>
</evidence>
<evidence type="ECO:0000313" key="3">
    <source>
        <dbReference type="Proteomes" id="UP000033551"/>
    </source>
</evidence>
<keyword evidence="3" id="KW-1185">Reference proteome</keyword>
<dbReference type="Proteomes" id="UP000033551">
    <property type="component" value="Unassembled WGS sequence"/>
</dbReference>
<dbReference type="EMBL" id="JZWV01000304">
    <property type="protein sequence ID" value="KJY34243.1"/>
    <property type="molecule type" value="Genomic_DNA"/>
</dbReference>
<protein>
    <submittedName>
        <fullName evidence="2">Uncharacterized protein</fullName>
    </submittedName>
</protein>
<feature type="compositionally biased region" description="Gly residues" evidence="1">
    <location>
        <begin position="107"/>
        <end position="120"/>
    </location>
</feature>
<comment type="caution">
    <text evidence="2">The sequence shown here is derived from an EMBL/GenBank/DDBJ whole genome shotgun (WGS) entry which is preliminary data.</text>
</comment>
<reference evidence="2 3" key="1">
    <citation type="submission" date="2015-02" db="EMBL/GenBank/DDBJ databases">
        <authorList>
            <person name="Ju K.-S."/>
            <person name="Doroghazi J.R."/>
            <person name="Metcalf W."/>
        </authorList>
    </citation>
    <scope>NUCLEOTIDE SEQUENCE [LARGE SCALE GENOMIC DNA]</scope>
    <source>
        <strain evidence="2 3">NRRL ISP-5550</strain>
    </source>
</reference>
<dbReference type="AlphaFoldDB" id="A0A0F4JKE2"/>
<gene>
    <name evidence="2" type="ORF">VR44_12330</name>
</gene>
<evidence type="ECO:0000256" key="1">
    <source>
        <dbReference type="SAM" id="MobiDB-lite"/>
    </source>
</evidence>
<proteinExistence type="predicted"/>